<evidence type="ECO:0000256" key="1">
    <source>
        <dbReference type="SAM" id="MobiDB-lite"/>
    </source>
</evidence>
<accession>A0A7G6T2Z4</accession>
<feature type="compositionally biased region" description="Low complexity" evidence="1">
    <location>
        <begin position="42"/>
        <end position="53"/>
    </location>
</feature>
<proteinExistence type="predicted"/>
<name>A0A7G6T2Z4_9HYPH</name>
<dbReference type="AlphaFoldDB" id="A0A7G6T2Z4"/>
<evidence type="ECO:0000313" key="2">
    <source>
        <dbReference type="EMBL" id="QND61126.1"/>
    </source>
</evidence>
<gene>
    <name evidence="2" type="ORF">HB778_04025</name>
</gene>
<reference evidence="3" key="1">
    <citation type="journal article" date="2020" name="Mol. Plant Microbe">
        <title>Rhizobial microsymbionts of the narrowly endemic Oxytropis species growing in Kamchatka are characterized by significant genetic diversity and possess a set of genes that are associated with T3SS and T6SS secretion systems and can affect the development of symbiosis.</title>
        <authorList>
            <person name="Safronova V."/>
            <person name="Guro P."/>
            <person name="Sazanova A."/>
            <person name="Kuznetsova I."/>
            <person name="Belimov A."/>
            <person name="Yakubov V."/>
            <person name="Chirak E."/>
            <person name="Afonin A."/>
            <person name="Gogolev Y."/>
            <person name="Andronov E."/>
            <person name="Tikhonovich I."/>
        </authorList>
    </citation>
    <scope>NUCLEOTIDE SEQUENCE [LARGE SCALE GENOMIC DNA]</scope>
    <source>
        <strain evidence="3">583</strain>
    </source>
</reference>
<protein>
    <submittedName>
        <fullName evidence="2">Uncharacterized protein</fullName>
    </submittedName>
</protein>
<dbReference type="EMBL" id="CP050296">
    <property type="protein sequence ID" value="QND61126.1"/>
    <property type="molecule type" value="Genomic_DNA"/>
</dbReference>
<evidence type="ECO:0000313" key="3">
    <source>
        <dbReference type="Proteomes" id="UP000515465"/>
    </source>
</evidence>
<organism evidence="2 3">
    <name type="scientific">Mesorhizobium huakuii</name>
    <dbReference type="NCBI Taxonomy" id="28104"/>
    <lineage>
        <taxon>Bacteria</taxon>
        <taxon>Pseudomonadati</taxon>
        <taxon>Pseudomonadota</taxon>
        <taxon>Alphaproteobacteria</taxon>
        <taxon>Hyphomicrobiales</taxon>
        <taxon>Phyllobacteriaceae</taxon>
        <taxon>Mesorhizobium</taxon>
    </lineage>
</organism>
<dbReference type="Proteomes" id="UP000515465">
    <property type="component" value="Chromosome"/>
</dbReference>
<feature type="compositionally biased region" description="Basic residues" evidence="1">
    <location>
        <begin position="54"/>
        <end position="65"/>
    </location>
</feature>
<sequence length="71" mass="7839">MARLPQDKDRIERATREAQSIIAIEREAREAKTARLREQRLSSEAPASAGATAAKRKPGARKATHKTSDAR</sequence>
<feature type="region of interest" description="Disordered" evidence="1">
    <location>
        <begin position="33"/>
        <end position="71"/>
    </location>
</feature>